<dbReference type="Proteomes" id="UP000317036">
    <property type="component" value="Unassembled WGS sequence"/>
</dbReference>
<evidence type="ECO:0008006" key="4">
    <source>
        <dbReference type="Google" id="ProtNLM"/>
    </source>
</evidence>
<dbReference type="RefSeq" id="WP_144855322.1">
    <property type="nucleotide sequence ID" value="NZ_VNJI01000107.1"/>
</dbReference>
<dbReference type="Gene3D" id="1.10.1660.10">
    <property type="match status" value="1"/>
</dbReference>
<name>A0A559JCG6_9BACL</name>
<evidence type="ECO:0000256" key="1">
    <source>
        <dbReference type="SAM" id="MobiDB-lite"/>
    </source>
</evidence>
<evidence type="ECO:0000313" key="3">
    <source>
        <dbReference type="Proteomes" id="UP000317036"/>
    </source>
</evidence>
<proteinExistence type="predicted"/>
<dbReference type="OrthoDB" id="2467384at2"/>
<gene>
    <name evidence="2" type="ORF">FPZ49_35020</name>
</gene>
<organism evidence="2 3">
    <name type="scientific">Paenibacillus cremeus</name>
    <dbReference type="NCBI Taxonomy" id="2163881"/>
    <lineage>
        <taxon>Bacteria</taxon>
        <taxon>Bacillati</taxon>
        <taxon>Bacillota</taxon>
        <taxon>Bacilli</taxon>
        <taxon>Bacillales</taxon>
        <taxon>Paenibacillaceae</taxon>
        <taxon>Paenibacillus</taxon>
    </lineage>
</organism>
<evidence type="ECO:0000313" key="2">
    <source>
        <dbReference type="EMBL" id="TVX97561.1"/>
    </source>
</evidence>
<dbReference type="AlphaFoldDB" id="A0A559JCG6"/>
<keyword evidence="3" id="KW-1185">Reference proteome</keyword>
<feature type="region of interest" description="Disordered" evidence="1">
    <location>
        <begin position="179"/>
        <end position="206"/>
    </location>
</feature>
<reference evidence="2 3" key="1">
    <citation type="submission" date="2019-07" db="EMBL/GenBank/DDBJ databases">
        <authorList>
            <person name="Kim J."/>
        </authorList>
    </citation>
    <scope>NUCLEOTIDE SEQUENCE [LARGE SCALE GENOMIC DNA]</scope>
    <source>
        <strain evidence="2 3">JC52</strain>
    </source>
</reference>
<comment type="caution">
    <text evidence="2">The sequence shown here is derived from an EMBL/GenBank/DDBJ whole genome shotgun (WGS) entry which is preliminary data.</text>
</comment>
<dbReference type="EMBL" id="VNJI01000107">
    <property type="protein sequence ID" value="TVX97561.1"/>
    <property type="molecule type" value="Genomic_DNA"/>
</dbReference>
<feature type="compositionally biased region" description="Basic and acidic residues" evidence="1">
    <location>
        <begin position="179"/>
        <end position="189"/>
    </location>
</feature>
<accession>A0A559JCG6</accession>
<protein>
    <recommendedName>
        <fullName evidence="4">MerR family transcriptional regulator</fullName>
    </recommendedName>
</protein>
<sequence>MHNDFELIYAPKEVHQRLRIADSTFRKWANALKAEGYEFKKEESGNRLFVQRDIEVFEILKQRLDTGQNLKNAASATMMQVQAAAASATTVAVPELLPSSGRSLDVLQDNFTETLLTAIEERVQNAVQNAILPLAAQVAQLTEENRQLAEENREHQKIQNMLSPAISELTAQVAQLTEENRQLSEESREHRRMLPPATDPKAERTERTNEYLTIRRVTIALEQEALEAWAKLPKKERTKSVGLFGSEEDQDKRDWFVKDYCDRYFEDRLRQEFS</sequence>